<evidence type="ECO:0000313" key="1">
    <source>
        <dbReference type="EMBL" id="MCJ8499470.1"/>
    </source>
</evidence>
<evidence type="ECO:0008006" key="3">
    <source>
        <dbReference type="Google" id="ProtNLM"/>
    </source>
</evidence>
<name>A0AA41UHC7_9BACT</name>
<dbReference type="RefSeq" id="WP_246902809.1">
    <property type="nucleotide sequence ID" value="NZ_JALJRB010000002.1"/>
</dbReference>
<dbReference type="EMBL" id="JALJRB010000002">
    <property type="protein sequence ID" value="MCJ8499470.1"/>
    <property type="molecule type" value="Genomic_DNA"/>
</dbReference>
<proteinExistence type="predicted"/>
<evidence type="ECO:0000313" key="2">
    <source>
        <dbReference type="Proteomes" id="UP001165427"/>
    </source>
</evidence>
<dbReference type="Pfam" id="PF01144">
    <property type="entry name" value="CoA_trans"/>
    <property type="match status" value="1"/>
</dbReference>
<organism evidence="1 2">
    <name type="scientific">Desulfatitalea alkaliphila</name>
    <dbReference type="NCBI Taxonomy" id="2929485"/>
    <lineage>
        <taxon>Bacteria</taxon>
        <taxon>Pseudomonadati</taxon>
        <taxon>Thermodesulfobacteriota</taxon>
        <taxon>Desulfobacteria</taxon>
        <taxon>Desulfobacterales</taxon>
        <taxon>Desulfosarcinaceae</taxon>
        <taxon>Desulfatitalea</taxon>
    </lineage>
</organism>
<dbReference type="GO" id="GO:0008410">
    <property type="term" value="F:CoA-transferase activity"/>
    <property type="evidence" value="ECO:0007669"/>
    <property type="project" value="InterPro"/>
</dbReference>
<sequence>MLTKKVTRQELLIIAAARQIQNGDVTILGIGLPIIAGAVAKKTHAPEAVLMMESGICDFEPRILPMHVADASATRGYGYAIDLFSVFTTITHAGYLDKAFLGVGQIDRFGNINTSYLGTPPDAQRITAAGGAPEFYAYAKQSILTMKGGEFVEKLPYLTSPGFLGGGDEREASGRYTPGSGPAVLLTPKGIFKFDKETKEMYLDTLFPGSTVERVKADIPWDLKVADQLGVFPVPTDEEIIALREFSPRSSFSSPVAVQLVFENFKRRIAAQKAAGRAN</sequence>
<dbReference type="SUPFAM" id="SSF100950">
    <property type="entry name" value="NagB/RpiA/CoA transferase-like"/>
    <property type="match status" value="1"/>
</dbReference>
<gene>
    <name evidence="1" type="ORF">MRX98_02700</name>
</gene>
<dbReference type="Proteomes" id="UP001165427">
    <property type="component" value="Unassembled WGS sequence"/>
</dbReference>
<dbReference type="PANTHER" id="PTHR43293">
    <property type="entry name" value="ACETATE COA-TRANSFERASE YDIF"/>
    <property type="match status" value="1"/>
</dbReference>
<dbReference type="SMART" id="SM00882">
    <property type="entry name" value="CoA_trans"/>
    <property type="match status" value="1"/>
</dbReference>
<dbReference type="Gene3D" id="3.40.1080.10">
    <property type="entry name" value="Glutaconate Coenzyme A-transferase"/>
    <property type="match status" value="1"/>
</dbReference>
<keyword evidence="2" id="KW-1185">Reference proteome</keyword>
<reference evidence="1" key="1">
    <citation type="submission" date="2022-04" db="EMBL/GenBank/DDBJ databases">
        <title>Desulfatitalea alkaliphila sp. nov., a novel anaerobic sulfate-reducing bacterium isolated from terrestrial mud volcano, Taman Peninsula, Russia.</title>
        <authorList>
            <person name="Khomyakova M.A."/>
            <person name="Merkel A.Y."/>
            <person name="Slobodkin A.I."/>
        </authorList>
    </citation>
    <scope>NUCLEOTIDE SEQUENCE</scope>
    <source>
        <strain evidence="1">M08but</strain>
    </source>
</reference>
<dbReference type="InterPro" id="IPR037171">
    <property type="entry name" value="NagB/RpiA_transferase-like"/>
</dbReference>
<accession>A0AA41UHC7</accession>
<dbReference type="InterPro" id="IPR004165">
    <property type="entry name" value="CoA_trans_fam_I"/>
</dbReference>
<dbReference type="PANTHER" id="PTHR43293:SF3">
    <property type="entry name" value="CHOLESTEROL RING-CLEAVING HYDROLASE IPDB SUBUNIT"/>
    <property type="match status" value="1"/>
</dbReference>
<comment type="caution">
    <text evidence="1">The sequence shown here is derived from an EMBL/GenBank/DDBJ whole genome shotgun (WGS) entry which is preliminary data.</text>
</comment>
<dbReference type="AlphaFoldDB" id="A0AA41UHC7"/>
<protein>
    <recommendedName>
        <fullName evidence="3">Glutaconate CoA-transferase subunit B</fullName>
    </recommendedName>
</protein>